<dbReference type="RefSeq" id="WP_214433125.1">
    <property type="nucleotide sequence ID" value="NZ_JAECZA010000066.1"/>
</dbReference>
<name>A0A8J7I703_9NOST</name>
<organism evidence="1 2">
    <name type="scientific">Dendronalium phyllosphericum CENA369</name>
    <dbReference type="NCBI Taxonomy" id="1725256"/>
    <lineage>
        <taxon>Bacteria</taxon>
        <taxon>Bacillati</taxon>
        <taxon>Cyanobacteriota</taxon>
        <taxon>Cyanophyceae</taxon>
        <taxon>Nostocales</taxon>
        <taxon>Nostocaceae</taxon>
        <taxon>Dendronalium</taxon>
        <taxon>Dendronalium phyllosphericum</taxon>
    </lineage>
</organism>
<evidence type="ECO:0000313" key="2">
    <source>
        <dbReference type="Proteomes" id="UP000662314"/>
    </source>
</evidence>
<dbReference type="Proteomes" id="UP000662314">
    <property type="component" value="Unassembled WGS sequence"/>
</dbReference>
<keyword evidence="2" id="KW-1185">Reference proteome</keyword>
<proteinExistence type="predicted"/>
<gene>
    <name evidence="1" type="ORF">I8752_15040</name>
</gene>
<accession>A0A8J7I703</accession>
<sequence>MEHEYYKQYLHFKTVGLHSEAKQTLQQFIVSFASIAEKEKWTREFLEAKWSHHRRMPGDSIRN</sequence>
<protein>
    <submittedName>
        <fullName evidence="1">Uncharacterized protein</fullName>
    </submittedName>
</protein>
<comment type="caution">
    <text evidence="1">The sequence shown here is derived from an EMBL/GenBank/DDBJ whole genome shotgun (WGS) entry which is preliminary data.</text>
</comment>
<evidence type="ECO:0000313" key="1">
    <source>
        <dbReference type="EMBL" id="MBH8574310.1"/>
    </source>
</evidence>
<dbReference type="EMBL" id="JAECZA010000066">
    <property type="protein sequence ID" value="MBH8574310.1"/>
    <property type="molecule type" value="Genomic_DNA"/>
</dbReference>
<reference evidence="1 2" key="1">
    <citation type="journal article" date="2021" name="Int. J. Syst. Evol. Microbiol.">
        <title>Amazonocrinis nigriterrae gen. nov., sp. nov., Atlanticothrix silvestris gen. nov., sp. nov. and Dendronalium phyllosphericum gen. nov., sp. nov., nostocacean cyanobacteria from Brazilian environments.</title>
        <authorList>
            <person name="Alvarenga D.O."/>
            <person name="Andreote A.P.D."/>
            <person name="Branco L.H.Z."/>
            <person name="Delbaje E."/>
            <person name="Cruz R.B."/>
            <person name="Varani A.M."/>
            <person name="Fiore M.F."/>
        </authorList>
    </citation>
    <scope>NUCLEOTIDE SEQUENCE [LARGE SCALE GENOMIC DNA]</scope>
    <source>
        <strain evidence="1 2">CENA369</strain>
    </source>
</reference>
<dbReference type="AlphaFoldDB" id="A0A8J7I703"/>